<evidence type="ECO:0000313" key="13">
    <source>
        <dbReference type="Ensembl" id="ENSPFOP00000019218.1"/>
    </source>
</evidence>
<dbReference type="GO" id="GO:0031295">
    <property type="term" value="P:T cell costimulation"/>
    <property type="evidence" value="ECO:0007669"/>
    <property type="project" value="TreeGrafter"/>
</dbReference>
<dbReference type="Ensembl" id="ENSPFOT00000019240.1">
    <property type="protein sequence ID" value="ENSPFOP00000019218.1"/>
    <property type="gene ID" value="ENSPFOG00000019103.1"/>
</dbReference>
<evidence type="ECO:0000256" key="4">
    <source>
        <dbReference type="ARBA" id="ARBA00022729"/>
    </source>
</evidence>
<keyword evidence="7" id="KW-1015">Disulfide bond</keyword>
<evidence type="ECO:0000313" key="14">
    <source>
        <dbReference type="Proteomes" id="UP000028760"/>
    </source>
</evidence>
<sequence>MCVLTVSQHALGGVVEVNEGAESVLLRCHYSYDVSEVNPSVLWSRNDLNPKVIHLRREQGDDHKDQNQVYRRRTSMEPDALETGDFDLTVRKPQLADSGNYTCSISDGRAELKLAQVQLKVKEPFPTWASGLLISVVLVLVVVGGCIYWYYFYPRSVHHVKVESGSESVLLRCWFPFYVFQDVRVEWTDSRGKKVYVYQNGLDSSNDQYKAYKGRTEMNKDWLKFGVFNLTLKYPSYADRNTYTCTVYNRKGKDLKKKQVMLKVKVDQVLADSGEESVTLPFKISADLPKDAKVEWRDKKKWTMYVFQNGSYQPNQQHWYYKERTEMKKNPLEDKDLSLTVKYLRESDHLTCTIYDKEGKILLRREVDLHVKGQWWKH</sequence>
<dbReference type="GO" id="GO:0006955">
    <property type="term" value="P:immune response"/>
    <property type="evidence" value="ECO:0007669"/>
    <property type="project" value="TreeGrafter"/>
</dbReference>
<dbReference type="InterPro" id="IPR036179">
    <property type="entry name" value="Ig-like_dom_sf"/>
</dbReference>
<keyword evidence="10" id="KW-0393">Immunoglobulin domain</keyword>
<reference evidence="13" key="3">
    <citation type="submission" date="2025-09" db="UniProtKB">
        <authorList>
            <consortium name="Ensembl"/>
        </authorList>
    </citation>
    <scope>IDENTIFICATION</scope>
</reference>
<keyword evidence="5 11" id="KW-1133">Transmembrane helix</keyword>
<dbReference type="GO" id="GO:0007166">
    <property type="term" value="P:cell surface receptor signaling pathway"/>
    <property type="evidence" value="ECO:0007669"/>
    <property type="project" value="TreeGrafter"/>
</dbReference>
<keyword evidence="8" id="KW-0675">Receptor</keyword>
<dbReference type="InterPro" id="IPR013106">
    <property type="entry name" value="Ig_V-set"/>
</dbReference>
<evidence type="ECO:0000256" key="8">
    <source>
        <dbReference type="ARBA" id="ARBA00023170"/>
    </source>
</evidence>
<feature type="transmembrane region" description="Helical" evidence="11">
    <location>
        <begin position="128"/>
        <end position="151"/>
    </location>
</feature>
<dbReference type="Gene3D" id="2.60.40.10">
    <property type="entry name" value="Immunoglobulins"/>
    <property type="match status" value="3"/>
</dbReference>
<evidence type="ECO:0000256" key="3">
    <source>
        <dbReference type="ARBA" id="ARBA00022692"/>
    </source>
</evidence>
<dbReference type="GO" id="GO:0009897">
    <property type="term" value="C:external side of plasma membrane"/>
    <property type="evidence" value="ECO:0007669"/>
    <property type="project" value="TreeGrafter"/>
</dbReference>
<accession>A0A087YMG5</accession>
<evidence type="ECO:0000256" key="5">
    <source>
        <dbReference type="ARBA" id="ARBA00022989"/>
    </source>
</evidence>
<dbReference type="InterPro" id="IPR007110">
    <property type="entry name" value="Ig-like_dom"/>
</dbReference>
<dbReference type="EMBL" id="AYCK01002942">
    <property type="status" value="NOT_ANNOTATED_CDS"/>
    <property type="molecule type" value="Genomic_DNA"/>
</dbReference>
<protein>
    <recommendedName>
        <fullName evidence="12">Ig-like domain-containing protein</fullName>
    </recommendedName>
</protein>
<dbReference type="GO" id="GO:0042102">
    <property type="term" value="P:positive regulation of T cell proliferation"/>
    <property type="evidence" value="ECO:0007669"/>
    <property type="project" value="TreeGrafter"/>
</dbReference>
<evidence type="ECO:0000256" key="2">
    <source>
        <dbReference type="ARBA" id="ARBA00022475"/>
    </source>
</evidence>
<evidence type="ECO:0000256" key="9">
    <source>
        <dbReference type="ARBA" id="ARBA00023180"/>
    </source>
</evidence>
<dbReference type="Proteomes" id="UP000028760">
    <property type="component" value="Unassembled WGS sequence"/>
</dbReference>
<dbReference type="InterPro" id="IPR013783">
    <property type="entry name" value="Ig-like_fold"/>
</dbReference>
<evidence type="ECO:0000259" key="12">
    <source>
        <dbReference type="PROSITE" id="PS50835"/>
    </source>
</evidence>
<evidence type="ECO:0000256" key="7">
    <source>
        <dbReference type="ARBA" id="ARBA00023157"/>
    </source>
</evidence>
<dbReference type="PROSITE" id="PS50835">
    <property type="entry name" value="IG_LIKE"/>
    <property type="match status" value="2"/>
</dbReference>
<feature type="domain" description="Ig-like" evidence="12">
    <location>
        <begin position="154"/>
        <end position="261"/>
    </location>
</feature>
<dbReference type="SMART" id="SM00409">
    <property type="entry name" value="IG"/>
    <property type="match status" value="3"/>
</dbReference>
<feature type="domain" description="Ig-like" evidence="12">
    <location>
        <begin position="16"/>
        <end position="115"/>
    </location>
</feature>
<evidence type="ECO:0000256" key="1">
    <source>
        <dbReference type="ARBA" id="ARBA00004251"/>
    </source>
</evidence>
<reference evidence="14" key="1">
    <citation type="submission" date="2013-10" db="EMBL/GenBank/DDBJ databases">
        <authorList>
            <person name="Schartl M."/>
            <person name="Warren W."/>
        </authorList>
    </citation>
    <scope>NUCLEOTIDE SEQUENCE [LARGE SCALE GENOMIC DNA]</scope>
    <source>
        <strain evidence="14">female</strain>
    </source>
</reference>
<dbReference type="GeneTree" id="ENSGT01140000283714"/>
<evidence type="ECO:0000256" key="11">
    <source>
        <dbReference type="SAM" id="Phobius"/>
    </source>
</evidence>
<dbReference type="Pfam" id="PF07686">
    <property type="entry name" value="V-set"/>
    <property type="match status" value="2"/>
</dbReference>
<evidence type="ECO:0000256" key="10">
    <source>
        <dbReference type="ARBA" id="ARBA00023319"/>
    </source>
</evidence>
<proteinExistence type="predicted"/>
<dbReference type="AlphaFoldDB" id="A0A087YMG5"/>
<dbReference type="SUPFAM" id="SSF48726">
    <property type="entry name" value="Immunoglobulin"/>
    <property type="match status" value="2"/>
</dbReference>
<keyword evidence="2" id="KW-1003">Cell membrane</keyword>
<dbReference type="SMART" id="SM00406">
    <property type="entry name" value="IGv"/>
    <property type="match status" value="2"/>
</dbReference>
<dbReference type="GO" id="GO:0071222">
    <property type="term" value="P:cellular response to lipopolysaccharide"/>
    <property type="evidence" value="ECO:0007669"/>
    <property type="project" value="TreeGrafter"/>
</dbReference>
<keyword evidence="4" id="KW-0732">Signal</keyword>
<keyword evidence="3 11" id="KW-0812">Transmembrane</keyword>
<keyword evidence="14" id="KW-1185">Reference proteome</keyword>
<dbReference type="OMA" id="YYKERTE"/>
<comment type="subcellular location">
    <subcellularLocation>
        <location evidence="1">Cell membrane</location>
        <topology evidence="1">Single-pass type I membrane protein</topology>
    </subcellularLocation>
</comment>
<organism evidence="13 14">
    <name type="scientific">Poecilia formosa</name>
    <name type="common">Amazon molly</name>
    <name type="synonym">Limia formosa</name>
    <dbReference type="NCBI Taxonomy" id="48698"/>
    <lineage>
        <taxon>Eukaryota</taxon>
        <taxon>Metazoa</taxon>
        <taxon>Chordata</taxon>
        <taxon>Craniata</taxon>
        <taxon>Vertebrata</taxon>
        <taxon>Euteleostomi</taxon>
        <taxon>Actinopterygii</taxon>
        <taxon>Neopterygii</taxon>
        <taxon>Teleostei</taxon>
        <taxon>Neoteleostei</taxon>
        <taxon>Acanthomorphata</taxon>
        <taxon>Ovalentaria</taxon>
        <taxon>Atherinomorphae</taxon>
        <taxon>Cyprinodontiformes</taxon>
        <taxon>Poeciliidae</taxon>
        <taxon>Poeciliinae</taxon>
        <taxon>Poecilia</taxon>
    </lineage>
</organism>
<evidence type="ECO:0000256" key="6">
    <source>
        <dbReference type="ARBA" id="ARBA00023136"/>
    </source>
</evidence>
<dbReference type="InterPro" id="IPR003599">
    <property type="entry name" value="Ig_sub"/>
</dbReference>
<dbReference type="PANTHER" id="PTHR25466">
    <property type="entry name" value="T-LYMPHOCYTE ACTIVATION ANTIGEN"/>
    <property type="match status" value="1"/>
</dbReference>
<dbReference type="InterPro" id="IPR051713">
    <property type="entry name" value="T-cell_Activation_Regulation"/>
</dbReference>
<keyword evidence="9" id="KW-0325">Glycoprotein</keyword>
<keyword evidence="6 11" id="KW-0472">Membrane</keyword>
<dbReference type="PANTHER" id="PTHR25466:SF14">
    <property type="entry name" value="BUTYROPHILIN SUBFAMILY 2 MEMBER A2-LIKE-RELATED"/>
    <property type="match status" value="1"/>
</dbReference>
<name>A0A087YMG5_POEFO</name>
<dbReference type="GO" id="GO:0042130">
    <property type="term" value="P:negative regulation of T cell proliferation"/>
    <property type="evidence" value="ECO:0007669"/>
    <property type="project" value="TreeGrafter"/>
</dbReference>
<reference evidence="13" key="2">
    <citation type="submission" date="2025-08" db="UniProtKB">
        <authorList>
            <consortium name="Ensembl"/>
        </authorList>
    </citation>
    <scope>IDENTIFICATION</scope>
</reference>